<sequence>MGKGRSTSPGIRSWQVKRKRDRNFQSFNEIRQIVWKLGKRKASGEEVSRGRVPAQILKESYKSGVLLSLLIVKRDCPEIFAGSRHPIPKKENLKPIDLWEWDQKFSQTGSSREESERAVDSLGSFWFGRKKELEIQQQRGSQKLRFRYRDIYEAFVRYKRFFGPEQKTDSGEESMAIGFDFDRRKPLELEQMWFARLLTDPSLG</sequence>
<keyword evidence="2" id="KW-1185">Reference proteome</keyword>
<reference evidence="2" key="1">
    <citation type="journal article" date="2019" name="Curr. Biol.">
        <title>Genome Sequence of Striga asiatica Provides Insight into the Evolution of Plant Parasitism.</title>
        <authorList>
            <person name="Yoshida S."/>
            <person name="Kim S."/>
            <person name="Wafula E.K."/>
            <person name="Tanskanen J."/>
            <person name="Kim Y.M."/>
            <person name="Honaas L."/>
            <person name="Yang Z."/>
            <person name="Spallek T."/>
            <person name="Conn C.E."/>
            <person name="Ichihashi Y."/>
            <person name="Cheong K."/>
            <person name="Cui S."/>
            <person name="Der J.P."/>
            <person name="Gundlach H."/>
            <person name="Jiao Y."/>
            <person name="Hori C."/>
            <person name="Ishida J.K."/>
            <person name="Kasahara H."/>
            <person name="Kiba T."/>
            <person name="Kim M.S."/>
            <person name="Koo N."/>
            <person name="Laohavisit A."/>
            <person name="Lee Y.H."/>
            <person name="Lumba S."/>
            <person name="McCourt P."/>
            <person name="Mortimer J.C."/>
            <person name="Mutuku J.M."/>
            <person name="Nomura T."/>
            <person name="Sasaki-Sekimoto Y."/>
            <person name="Seto Y."/>
            <person name="Wang Y."/>
            <person name="Wakatake T."/>
            <person name="Sakakibara H."/>
            <person name="Demura T."/>
            <person name="Yamaguchi S."/>
            <person name="Yoneyama K."/>
            <person name="Manabe R.I."/>
            <person name="Nelson D.C."/>
            <person name="Schulman A.H."/>
            <person name="Timko M.P."/>
            <person name="dePamphilis C.W."/>
            <person name="Choi D."/>
            <person name="Shirasu K."/>
        </authorList>
    </citation>
    <scope>NUCLEOTIDE SEQUENCE [LARGE SCALE GENOMIC DNA]</scope>
    <source>
        <strain evidence="2">cv. UVA1</strain>
    </source>
</reference>
<proteinExistence type="predicted"/>
<comment type="caution">
    <text evidence="1">The sequence shown here is derived from an EMBL/GenBank/DDBJ whole genome shotgun (WGS) entry which is preliminary data.</text>
</comment>
<evidence type="ECO:0000313" key="2">
    <source>
        <dbReference type="Proteomes" id="UP000325081"/>
    </source>
</evidence>
<protein>
    <submittedName>
        <fullName evidence="1">ADP-L-glycero-D-manno-heptose-6-epimerase</fullName>
    </submittedName>
</protein>
<evidence type="ECO:0000313" key="1">
    <source>
        <dbReference type="EMBL" id="GER39147.1"/>
    </source>
</evidence>
<dbReference type="Proteomes" id="UP000325081">
    <property type="component" value="Unassembled WGS sequence"/>
</dbReference>
<dbReference type="AlphaFoldDB" id="A0A5A7Q435"/>
<name>A0A5A7Q435_STRAF</name>
<dbReference type="EMBL" id="BKCP01005572">
    <property type="protein sequence ID" value="GER39147.1"/>
    <property type="molecule type" value="Genomic_DNA"/>
</dbReference>
<organism evidence="1 2">
    <name type="scientific">Striga asiatica</name>
    <name type="common">Asiatic witchweed</name>
    <name type="synonym">Buchnera asiatica</name>
    <dbReference type="NCBI Taxonomy" id="4170"/>
    <lineage>
        <taxon>Eukaryota</taxon>
        <taxon>Viridiplantae</taxon>
        <taxon>Streptophyta</taxon>
        <taxon>Embryophyta</taxon>
        <taxon>Tracheophyta</taxon>
        <taxon>Spermatophyta</taxon>
        <taxon>Magnoliopsida</taxon>
        <taxon>eudicotyledons</taxon>
        <taxon>Gunneridae</taxon>
        <taxon>Pentapetalae</taxon>
        <taxon>asterids</taxon>
        <taxon>lamiids</taxon>
        <taxon>Lamiales</taxon>
        <taxon>Orobanchaceae</taxon>
        <taxon>Buchnereae</taxon>
        <taxon>Striga</taxon>
    </lineage>
</organism>
<accession>A0A5A7Q435</accession>
<gene>
    <name evidence="1" type="ORF">STAS_15723</name>
</gene>